<keyword evidence="1" id="KW-0472">Membrane</keyword>
<keyword evidence="1" id="KW-1133">Transmembrane helix</keyword>
<feature type="transmembrane region" description="Helical" evidence="1">
    <location>
        <begin position="61"/>
        <end position="81"/>
    </location>
</feature>
<keyword evidence="3" id="KW-1185">Reference proteome</keyword>
<evidence type="ECO:0000313" key="2">
    <source>
        <dbReference type="EMBL" id="MFC4821744.1"/>
    </source>
</evidence>
<accession>A0ABV9QYP5</accession>
<dbReference type="EMBL" id="JBHSHD010000010">
    <property type="protein sequence ID" value="MFC4821744.1"/>
    <property type="molecule type" value="Genomic_DNA"/>
</dbReference>
<keyword evidence="1" id="KW-0812">Transmembrane</keyword>
<evidence type="ECO:0000256" key="1">
    <source>
        <dbReference type="SAM" id="Phobius"/>
    </source>
</evidence>
<protein>
    <recommendedName>
        <fullName evidence="4">DUF2306 domain-containing protein</fullName>
    </recommendedName>
</protein>
<feature type="transmembrane region" description="Helical" evidence="1">
    <location>
        <begin position="6"/>
        <end position="25"/>
    </location>
</feature>
<gene>
    <name evidence="2" type="ORF">ACFO6Q_15560</name>
</gene>
<dbReference type="RefSeq" id="WP_380022014.1">
    <property type="nucleotide sequence ID" value="NZ_JBHSHD010000010.1"/>
</dbReference>
<feature type="transmembrane region" description="Helical" evidence="1">
    <location>
        <begin position="93"/>
        <end position="114"/>
    </location>
</feature>
<organism evidence="2 3">
    <name type="scientific">Dokdonella ginsengisoli</name>
    <dbReference type="NCBI Taxonomy" id="363846"/>
    <lineage>
        <taxon>Bacteria</taxon>
        <taxon>Pseudomonadati</taxon>
        <taxon>Pseudomonadota</taxon>
        <taxon>Gammaproteobacteria</taxon>
        <taxon>Lysobacterales</taxon>
        <taxon>Rhodanobacteraceae</taxon>
        <taxon>Dokdonella</taxon>
    </lineage>
</organism>
<feature type="transmembrane region" description="Helical" evidence="1">
    <location>
        <begin position="37"/>
        <end position="55"/>
    </location>
</feature>
<feature type="transmembrane region" description="Helical" evidence="1">
    <location>
        <begin position="134"/>
        <end position="151"/>
    </location>
</feature>
<comment type="caution">
    <text evidence="2">The sequence shown here is derived from an EMBL/GenBank/DDBJ whole genome shotgun (WGS) entry which is preliminary data.</text>
</comment>
<name>A0ABV9QYP5_9GAMM</name>
<evidence type="ECO:0000313" key="3">
    <source>
        <dbReference type="Proteomes" id="UP001595886"/>
    </source>
</evidence>
<reference evidence="3" key="1">
    <citation type="journal article" date="2019" name="Int. J. Syst. Evol. Microbiol.">
        <title>The Global Catalogue of Microorganisms (GCM) 10K type strain sequencing project: providing services to taxonomists for standard genome sequencing and annotation.</title>
        <authorList>
            <consortium name="The Broad Institute Genomics Platform"/>
            <consortium name="The Broad Institute Genome Sequencing Center for Infectious Disease"/>
            <person name="Wu L."/>
            <person name="Ma J."/>
        </authorList>
    </citation>
    <scope>NUCLEOTIDE SEQUENCE [LARGE SCALE GENOMIC DNA]</scope>
    <source>
        <strain evidence="3">CCUG 30340</strain>
    </source>
</reference>
<evidence type="ECO:0008006" key="4">
    <source>
        <dbReference type="Google" id="ProtNLM"/>
    </source>
</evidence>
<dbReference type="Proteomes" id="UP001595886">
    <property type="component" value="Unassembled WGS sequence"/>
</dbReference>
<sequence>MDPILLLVPHVALSLIGIAFGFVLMRDFLQARFRASVVWIFLVSTTLTSLTGYLFSRDQVLPSHVVGAISLLVLLPTWLAWRPYRLAGGWRTTFVIGAAISQWLNVFVLVAQLFQKVPALHALAPTGSEPPFGIAEGLVLLAFIAATFVAWRRNRVTPVRFQ</sequence>
<proteinExistence type="predicted"/>